<dbReference type="Pfam" id="PF11255">
    <property type="entry name" value="DUF3054"/>
    <property type="match status" value="1"/>
</dbReference>
<accession>A0ABX1JNR0</accession>
<feature type="signal peptide" evidence="2">
    <location>
        <begin position="1"/>
        <end position="20"/>
    </location>
</feature>
<evidence type="ECO:0000256" key="2">
    <source>
        <dbReference type="SAM" id="SignalP"/>
    </source>
</evidence>
<feature type="transmembrane region" description="Helical" evidence="1">
    <location>
        <begin position="61"/>
        <end position="81"/>
    </location>
</feature>
<evidence type="ECO:0000313" key="4">
    <source>
        <dbReference type="Proteomes" id="UP000523795"/>
    </source>
</evidence>
<evidence type="ECO:0000313" key="3">
    <source>
        <dbReference type="EMBL" id="NKX50250.1"/>
    </source>
</evidence>
<feature type="transmembrane region" description="Helical" evidence="1">
    <location>
        <begin position="36"/>
        <end position="54"/>
    </location>
</feature>
<protein>
    <submittedName>
        <fullName evidence="3">DUF3054 domain-containing protein</fullName>
    </submittedName>
</protein>
<organism evidence="3 4">
    <name type="scientific">Arthrobacter deserti</name>
    <dbReference type="NCBI Taxonomy" id="1742687"/>
    <lineage>
        <taxon>Bacteria</taxon>
        <taxon>Bacillati</taxon>
        <taxon>Actinomycetota</taxon>
        <taxon>Actinomycetes</taxon>
        <taxon>Micrococcales</taxon>
        <taxon>Micrococcaceae</taxon>
        <taxon>Arthrobacter</taxon>
    </lineage>
</organism>
<keyword evidence="1" id="KW-0472">Membrane</keyword>
<gene>
    <name evidence="3" type="ORF">HER39_06640</name>
</gene>
<sequence length="125" mass="12744">MKRPVAAALLADLAALVVFAALGRETHAHGLDPAGVLLTAAPFMAGAAAGWLAVRAWRRPLAVWPTGTAVWLCAVVLGLMLRGAAGGGLALPFQIVTFITLGVFLLGWGLAAALAAKLRKLGTVP</sequence>
<evidence type="ECO:0000256" key="1">
    <source>
        <dbReference type="SAM" id="Phobius"/>
    </source>
</evidence>
<reference evidence="3 4" key="1">
    <citation type="submission" date="2020-04" db="EMBL/GenBank/DDBJ databases">
        <authorList>
            <person name="Liu S."/>
        </authorList>
    </citation>
    <scope>NUCLEOTIDE SEQUENCE [LARGE SCALE GENOMIC DNA]</scope>
    <source>
        <strain evidence="3 4">CGMCC 1.15091</strain>
    </source>
</reference>
<comment type="caution">
    <text evidence="3">The sequence shown here is derived from an EMBL/GenBank/DDBJ whole genome shotgun (WGS) entry which is preliminary data.</text>
</comment>
<name>A0ABX1JNR0_9MICC</name>
<feature type="transmembrane region" description="Helical" evidence="1">
    <location>
        <begin position="93"/>
        <end position="116"/>
    </location>
</feature>
<feature type="chain" id="PRO_5046325276" evidence="2">
    <location>
        <begin position="21"/>
        <end position="125"/>
    </location>
</feature>
<keyword evidence="4" id="KW-1185">Reference proteome</keyword>
<dbReference type="EMBL" id="JAAZSR010000074">
    <property type="protein sequence ID" value="NKX50250.1"/>
    <property type="molecule type" value="Genomic_DNA"/>
</dbReference>
<keyword evidence="1" id="KW-0812">Transmembrane</keyword>
<dbReference type="InterPro" id="IPR021414">
    <property type="entry name" value="DUF3054"/>
</dbReference>
<dbReference type="Proteomes" id="UP000523795">
    <property type="component" value="Unassembled WGS sequence"/>
</dbReference>
<proteinExistence type="predicted"/>
<keyword evidence="1" id="KW-1133">Transmembrane helix</keyword>
<keyword evidence="2" id="KW-0732">Signal</keyword>